<feature type="transmembrane region" description="Helical" evidence="2">
    <location>
        <begin position="509"/>
        <end position="529"/>
    </location>
</feature>
<keyword evidence="2" id="KW-0812">Transmembrane</keyword>
<feature type="compositionally biased region" description="Gly residues" evidence="1">
    <location>
        <begin position="454"/>
        <end position="494"/>
    </location>
</feature>
<keyword evidence="3" id="KW-0732">Signal</keyword>
<accession>A0A1H2CQP9</accession>
<evidence type="ECO:0000256" key="3">
    <source>
        <dbReference type="SAM" id="SignalP"/>
    </source>
</evidence>
<feature type="compositionally biased region" description="Acidic residues" evidence="1">
    <location>
        <begin position="78"/>
        <end position="87"/>
    </location>
</feature>
<keyword evidence="2" id="KW-1133">Transmembrane helix</keyword>
<dbReference type="AlphaFoldDB" id="A0A1H2CQP9"/>
<protein>
    <recommendedName>
        <fullName evidence="6">Gram-positive cocci surface proteins LPxTG domain-containing protein</fullName>
    </recommendedName>
</protein>
<feature type="compositionally biased region" description="Pro residues" evidence="1">
    <location>
        <begin position="113"/>
        <end position="122"/>
    </location>
</feature>
<reference evidence="4 5" key="1">
    <citation type="submission" date="2016-10" db="EMBL/GenBank/DDBJ databases">
        <authorList>
            <person name="de Groot N.N."/>
        </authorList>
    </citation>
    <scope>NUCLEOTIDE SEQUENCE [LARGE SCALE GENOMIC DNA]</scope>
    <source>
        <strain evidence="4 5">DSM 43941</strain>
    </source>
</reference>
<feature type="chain" id="PRO_5009271400" description="Gram-positive cocci surface proteins LPxTG domain-containing protein" evidence="3">
    <location>
        <begin position="29"/>
        <end position="538"/>
    </location>
</feature>
<feature type="region of interest" description="Disordered" evidence="1">
    <location>
        <begin position="186"/>
        <end position="208"/>
    </location>
</feature>
<dbReference type="Proteomes" id="UP000198688">
    <property type="component" value="Chromosome I"/>
</dbReference>
<feature type="signal peptide" evidence="3">
    <location>
        <begin position="1"/>
        <end position="28"/>
    </location>
</feature>
<evidence type="ECO:0000313" key="5">
    <source>
        <dbReference type="Proteomes" id="UP000198688"/>
    </source>
</evidence>
<evidence type="ECO:0000256" key="2">
    <source>
        <dbReference type="SAM" id="Phobius"/>
    </source>
</evidence>
<feature type="compositionally biased region" description="Acidic residues" evidence="1">
    <location>
        <begin position="94"/>
        <end position="109"/>
    </location>
</feature>
<name>A0A1H2CQP9_9ACTN</name>
<organism evidence="4 5">
    <name type="scientific">Actinoplanes derwentensis</name>
    <dbReference type="NCBI Taxonomy" id="113562"/>
    <lineage>
        <taxon>Bacteria</taxon>
        <taxon>Bacillati</taxon>
        <taxon>Actinomycetota</taxon>
        <taxon>Actinomycetes</taxon>
        <taxon>Micromonosporales</taxon>
        <taxon>Micromonosporaceae</taxon>
        <taxon>Actinoplanes</taxon>
    </lineage>
</organism>
<feature type="compositionally biased region" description="Basic and acidic residues" evidence="1">
    <location>
        <begin position="52"/>
        <end position="65"/>
    </location>
</feature>
<keyword evidence="5" id="KW-1185">Reference proteome</keyword>
<dbReference type="EMBL" id="LT629758">
    <property type="protein sequence ID" value="SDT72396.1"/>
    <property type="molecule type" value="Genomic_DNA"/>
</dbReference>
<sequence>MAPARSVAASVVALGFAGTLTAPLPALAAPGCARAERYAAQSGAELLRIDRLDLKPGGRIADSRTKSSAGTGDKGADSEPDQADDSDPAPVGPDDVDSSVDPDDADDSETPAQPRPPRPRPAQPRAVQEKATGGQGGGAPQEAVSDVGLGNARSVLIAGAPVSSAGAARVLNGKVAGSAARNELVVQQAPPVQPKASERRTGPQRYGPLNVGAGALSARAVWKAGMECGSVEGPVSTASAEISRVAITGAGNGALIRVPEKISSRSGTALRRRAGTSQSVATASITAGRISLVDNEVRIRVLRSPQLTVTAGGKSRVDYRPAIVEIISRSGKQARLDTAGEYVDITLSDELRPLESTPAPLVPIGGLPLPTVPGLPVLSETENSPIPTGTDGSVMRISLGAVRQATDGAAIAAAATAIRVTVIRNDTTTDSKPSGVVADLGIGMLQAAAVAPGTSGGGTTGGGSTGGGTTGGGTGTGAPGAGSGAGAGPGTAVGTGTGDSGLPITGPRVASLLIAGAALVIGGVCAVVTTSRRRRRQP</sequence>
<dbReference type="RefSeq" id="WP_092549461.1">
    <property type="nucleotide sequence ID" value="NZ_BOMJ01000012.1"/>
</dbReference>
<evidence type="ECO:0000313" key="4">
    <source>
        <dbReference type="EMBL" id="SDT72396.1"/>
    </source>
</evidence>
<evidence type="ECO:0008006" key="6">
    <source>
        <dbReference type="Google" id="ProtNLM"/>
    </source>
</evidence>
<evidence type="ECO:0000256" key="1">
    <source>
        <dbReference type="SAM" id="MobiDB-lite"/>
    </source>
</evidence>
<gene>
    <name evidence="4" type="ORF">SAMN04489716_6399</name>
</gene>
<proteinExistence type="predicted"/>
<keyword evidence="2" id="KW-0472">Membrane</keyword>
<feature type="region of interest" description="Disordered" evidence="1">
    <location>
        <begin position="52"/>
        <end position="145"/>
    </location>
</feature>
<dbReference type="OrthoDB" id="3296696at2"/>
<feature type="region of interest" description="Disordered" evidence="1">
    <location>
        <begin position="453"/>
        <end position="494"/>
    </location>
</feature>